<gene>
    <name evidence="1" type="ORF">E5336_11395</name>
</gene>
<keyword evidence="2" id="KW-1185">Reference proteome</keyword>
<accession>A0AC61R4J9</accession>
<organism evidence="1 2">
    <name type="scientific">Dubosiella muris</name>
    <dbReference type="NCBI Taxonomy" id="3038133"/>
    <lineage>
        <taxon>Bacteria</taxon>
        <taxon>Bacillati</taxon>
        <taxon>Bacillota</taxon>
        <taxon>Erysipelotrichia</taxon>
        <taxon>Erysipelotrichales</taxon>
        <taxon>Erysipelotrichaceae</taxon>
        <taxon>Dubosiella</taxon>
    </lineage>
</organism>
<protein>
    <submittedName>
        <fullName evidence="1">PadR family transcriptional regulator</fullName>
    </submittedName>
</protein>
<dbReference type="EMBL" id="SRYG01000030">
    <property type="protein sequence ID" value="TGY64878.1"/>
    <property type="molecule type" value="Genomic_DNA"/>
</dbReference>
<sequence length="104" mass="12314">MGFQYGGTILDLCVLALVSKEDTYGYKLTHEVKETLNVSESTLYPVLRRLTKEQCLSTYDKPFDGRNRRYYTITPQGRDRLKAYERDWKAYIRKVEDILERSHV</sequence>
<name>A0AC61R4J9_9FIRM</name>
<reference evidence="1" key="1">
    <citation type="submission" date="2019-04" db="EMBL/GenBank/DDBJ databases">
        <title>Microbes associate with the intestines of laboratory mice.</title>
        <authorList>
            <person name="Navarre W."/>
            <person name="Wong E."/>
            <person name="Huang K."/>
            <person name="Tropini C."/>
            <person name="Ng K."/>
            <person name="Yu B."/>
        </authorList>
    </citation>
    <scope>NUCLEOTIDE SEQUENCE</scope>
    <source>
        <strain evidence="1">NM09_H32</strain>
    </source>
</reference>
<dbReference type="Proteomes" id="UP000308836">
    <property type="component" value="Unassembled WGS sequence"/>
</dbReference>
<evidence type="ECO:0000313" key="1">
    <source>
        <dbReference type="EMBL" id="TGY64878.1"/>
    </source>
</evidence>
<evidence type="ECO:0000313" key="2">
    <source>
        <dbReference type="Proteomes" id="UP000308836"/>
    </source>
</evidence>
<comment type="caution">
    <text evidence="1">The sequence shown here is derived from an EMBL/GenBank/DDBJ whole genome shotgun (WGS) entry which is preliminary data.</text>
</comment>
<proteinExistence type="predicted"/>